<sequence>MNEGEASFPNNVPDNGLFIEAPRGLVVEVPEAVRHAISANALIQMDEVAKRTRENAQSRQEFGGIIGVGFAFEQAIPKLEADTSQIVVGQVPDEG</sequence>
<dbReference type="EMBL" id="LCFD01000002">
    <property type="protein sequence ID" value="KKS87315.1"/>
    <property type="molecule type" value="Genomic_DNA"/>
</dbReference>
<proteinExistence type="predicted"/>
<dbReference type="AlphaFoldDB" id="A0A0G1CNH4"/>
<name>A0A0G1CNH4_9BACT</name>
<organism evidence="1 2">
    <name type="scientific">Candidatus Gottesmanbacteria bacterium GW2011_GWB1_43_11</name>
    <dbReference type="NCBI Taxonomy" id="1618446"/>
    <lineage>
        <taxon>Bacteria</taxon>
        <taxon>Candidatus Gottesmaniibacteriota</taxon>
    </lineage>
</organism>
<protein>
    <submittedName>
        <fullName evidence="1">Uncharacterized protein</fullName>
    </submittedName>
</protein>
<gene>
    <name evidence="1" type="ORF">UV61_C0002G0036</name>
</gene>
<comment type="caution">
    <text evidence="1">The sequence shown here is derived from an EMBL/GenBank/DDBJ whole genome shotgun (WGS) entry which is preliminary data.</text>
</comment>
<evidence type="ECO:0000313" key="2">
    <source>
        <dbReference type="Proteomes" id="UP000034050"/>
    </source>
</evidence>
<dbReference type="Proteomes" id="UP000034050">
    <property type="component" value="Unassembled WGS sequence"/>
</dbReference>
<accession>A0A0G1CNH4</accession>
<reference evidence="1 2" key="1">
    <citation type="journal article" date="2015" name="Nature">
        <title>rRNA introns, odd ribosomes, and small enigmatic genomes across a large radiation of phyla.</title>
        <authorList>
            <person name="Brown C.T."/>
            <person name="Hug L.A."/>
            <person name="Thomas B.C."/>
            <person name="Sharon I."/>
            <person name="Castelle C.J."/>
            <person name="Singh A."/>
            <person name="Wilkins M.J."/>
            <person name="Williams K.H."/>
            <person name="Banfield J.F."/>
        </authorList>
    </citation>
    <scope>NUCLEOTIDE SEQUENCE [LARGE SCALE GENOMIC DNA]</scope>
</reference>
<evidence type="ECO:0000313" key="1">
    <source>
        <dbReference type="EMBL" id="KKS87315.1"/>
    </source>
</evidence>
<dbReference type="STRING" id="1618446.UV61_C0002G0036"/>